<dbReference type="Proteomes" id="UP001595978">
    <property type="component" value="Unassembled WGS sequence"/>
</dbReference>
<protein>
    <submittedName>
        <fullName evidence="2">ORF6N domain-containing protein</fullName>
    </submittedName>
</protein>
<feature type="domain" description="KilA-N DNA-binding" evidence="1">
    <location>
        <begin position="2"/>
        <end position="81"/>
    </location>
</feature>
<proteinExistence type="predicted"/>
<accession>A0ABW0RDG8</accession>
<dbReference type="EMBL" id="JBHSNQ010000076">
    <property type="protein sequence ID" value="MFC5541898.1"/>
    <property type="molecule type" value="Genomic_DNA"/>
</dbReference>
<name>A0ABW0RDG8_9BACL</name>
<dbReference type="Pfam" id="PF10543">
    <property type="entry name" value="ORF6N"/>
    <property type="match status" value="1"/>
</dbReference>
<comment type="caution">
    <text evidence="2">The sequence shown here is derived from an EMBL/GenBank/DDBJ whole genome shotgun (WGS) entry which is preliminary data.</text>
</comment>
<keyword evidence="3" id="KW-1185">Reference proteome</keyword>
<organism evidence="2 3">
    <name type="scientific">Ureibacillus suwonensis</name>
    <dbReference type="NCBI Taxonomy" id="313007"/>
    <lineage>
        <taxon>Bacteria</taxon>
        <taxon>Bacillati</taxon>
        <taxon>Bacillota</taxon>
        <taxon>Bacilli</taxon>
        <taxon>Bacillales</taxon>
        <taxon>Caryophanaceae</taxon>
        <taxon>Ureibacillus</taxon>
    </lineage>
</organism>
<evidence type="ECO:0000313" key="2">
    <source>
        <dbReference type="EMBL" id="MFC5541898.1"/>
    </source>
</evidence>
<sequence length="124" mass="14736">MEYNGINVITTKQLATFFHTNVTRIYTIFNRYKEKFEEGKDYFLLSKKDIEEWSKSVHLPGLKHTSLLYLWTDQGAFKIAQSFKGLKAWQGYCNCIHYFYGAEEDWQNALNELFEKMARKVAEK</sequence>
<evidence type="ECO:0000313" key="3">
    <source>
        <dbReference type="Proteomes" id="UP001595978"/>
    </source>
</evidence>
<reference evidence="3" key="1">
    <citation type="journal article" date="2019" name="Int. J. Syst. Evol. Microbiol.">
        <title>The Global Catalogue of Microorganisms (GCM) 10K type strain sequencing project: providing services to taxonomists for standard genome sequencing and annotation.</title>
        <authorList>
            <consortium name="The Broad Institute Genomics Platform"/>
            <consortium name="The Broad Institute Genome Sequencing Center for Infectious Disease"/>
            <person name="Wu L."/>
            <person name="Ma J."/>
        </authorList>
    </citation>
    <scope>NUCLEOTIDE SEQUENCE [LARGE SCALE GENOMIC DNA]</scope>
    <source>
        <strain evidence="3">CCUG 56331</strain>
    </source>
</reference>
<evidence type="ECO:0000259" key="1">
    <source>
        <dbReference type="Pfam" id="PF10543"/>
    </source>
</evidence>
<dbReference type="InterPro" id="IPR018873">
    <property type="entry name" value="KilA-N_DNA-bd_domain"/>
</dbReference>
<gene>
    <name evidence="2" type="ORF">ACFPOH_08995</name>
</gene>
<dbReference type="RefSeq" id="WP_390309445.1">
    <property type="nucleotide sequence ID" value="NZ_JBHSNQ010000076.1"/>
</dbReference>